<feature type="transmembrane region" description="Helical" evidence="6">
    <location>
        <begin position="178"/>
        <end position="197"/>
    </location>
</feature>
<keyword evidence="5 6" id="KW-0472">Membrane</keyword>
<name>A0A1G9NPI9_9PSED</name>
<dbReference type="EMBL" id="FNFD01000034">
    <property type="protein sequence ID" value="SDL88319.1"/>
    <property type="molecule type" value="Genomic_DNA"/>
</dbReference>
<feature type="transmembrane region" description="Helical" evidence="6">
    <location>
        <begin position="143"/>
        <end position="166"/>
    </location>
</feature>
<dbReference type="GO" id="GO:0015171">
    <property type="term" value="F:amino acid transmembrane transporter activity"/>
    <property type="evidence" value="ECO:0007669"/>
    <property type="project" value="TreeGrafter"/>
</dbReference>
<accession>A0A1G9NPI9</accession>
<evidence type="ECO:0000256" key="4">
    <source>
        <dbReference type="ARBA" id="ARBA00022989"/>
    </source>
</evidence>
<dbReference type="InterPro" id="IPR001123">
    <property type="entry name" value="LeuE-type"/>
</dbReference>
<evidence type="ECO:0000256" key="2">
    <source>
        <dbReference type="ARBA" id="ARBA00022475"/>
    </source>
</evidence>
<reference evidence="7 8" key="1">
    <citation type="submission" date="2016-10" db="EMBL/GenBank/DDBJ databases">
        <authorList>
            <person name="de Groot N.N."/>
        </authorList>
    </citation>
    <scope>NUCLEOTIDE SEQUENCE [LARGE SCALE GENOMIC DNA]</scope>
    <source>
        <strain evidence="7 8">JCM 21544</strain>
    </source>
</reference>
<dbReference type="RefSeq" id="WP_084339700.1">
    <property type="nucleotide sequence ID" value="NZ_CBKZNZ010000033.1"/>
</dbReference>
<evidence type="ECO:0000313" key="8">
    <source>
        <dbReference type="Proteomes" id="UP000198706"/>
    </source>
</evidence>
<dbReference type="PANTHER" id="PTHR30086:SF20">
    <property type="entry name" value="ARGININE EXPORTER PROTEIN ARGO-RELATED"/>
    <property type="match status" value="1"/>
</dbReference>
<proteinExistence type="predicted"/>
<dbReference type="Pfam" id="PF01810">
    <property type="entry name" value="LysE"/>
    <property type="match status" value="1"/>
</dbReference>
<keyword evidence="8" id="KW-1185">Reference proteome</keyword>
<organism evidence="7 8">
    <name type="scientific">Pseudomonas indica</name>
    <dbReference type="NCBI Taxonomy" id="137658"/>
    <lineage>
        <taxon>Bacteria</taxon>
        <taxon>Pseudomonadati</taxon>
        <taxon>Pseudomonadota</taxon>
        <taxon>Gammaproteobacteria</taxon>
        <taxon>Pseudomonadales</taxon>
        <taxon>Pseudomonadaceae</taxon>
        <taxon>Pseudomonas</taxon>
    </lineage>
</organism>
<keyword evidence="4 6" id="KW-1133">Transmembrane helix</keyword>
<evidence type="ECO:0000256" key="6">
    <source>
        <dbReference type="SAM" id="Phobius"/>
    </source>
</evidence>
<dbReference type="STRING" id="137658.SAMN05216186_1344"/>
<dbReference type="Proteomes" id="UP000198706">
    <property type="component" value="Unassembled WGS sequence"/>
</dbReference>
<dbReference type="GO" id="GO:0033228">
    <property type="term" value="P:cysteine export across plasma membrane"/>
    <property type="evidence" value="ECO:0007669"/>
    <property type="project" value="TreeGrafter"/>
</dbReference>
<feature type="transmembrane region" description="Helical" evidence="6">
    <location>
        <begin position="36"/>
        <end position="62"/>
    </location>
</feature>
<evidence type="ECO:0000256" key="1">
    <source>
        <dbReference type="ARBA" id="ARBA00004651"/>
    </source>
</evidence>
<feature type="transmembrane region" description="Helical" evidence="6">
    <location>
        <begin position="74"/>
        <end position="91"/>
    </location>
</feature>
<comment type="subcellular location">
    <subcellularLocation>
        <location evidence="1">Cell membrane</location>
        <topology evidence="1">Multi-pass membrane protein</topology>
    </subcellularLocation>
</comment>
<sequence>MSLSQLLPFVLFAFVASITPGPTNILILSNSARHGLAAALPIILGACAGAAGIVLLVGLGVGEILLRYPLVQRAMAWGGIAWLSWLAWQLFRSAAQGVDTDASAKPLGLAGAAGLQVVNPKTWMMALAVVSVFAGQGASPARYLLFAVVFFLIAMPCLGAWAWLGVGVKRAWRSAAALTRFNQGMAVLLLVSAWASLLG</sequence>
<dbReference type="PANTHER" id="PTHR30086">
    <property type="entry name" value="ARGININE EXPORTER PROTEIN ARGO"/>
    <property type="match status" value="1"/>
</dbReference>
<dbReference type="GO" id="GO:0005886">
    <property type="term" value="C:plasma membrane"/>
    <property type="evidence" value="ECO:0007669"/>
    <property type="project" value="UniProtKB-SubCell"/>
</dbReference>
<evidence type="ECO:0000256" key="3">
    <source>
        <dbReference type="ARBA" id="ARBA00022692"/>
    </source>
</evidence>
<keyword evidence="2" id="KW-1003">Cell membrane</keyword>
<keyword evidence="3 6" id="KW-0812">Transmembrane</keyword>
<evidence type="ECO:0000256" key="5">
    <source>
        <dbReference type="ARBA" id="ARBA00023136"/>
    </source>
</evidence>
<gene>
    <name evidence="7" type="ORF">SAMN05216186_1344</name>
</gene>
<evidence type="ECO:0000313" key="7">
    <source>
        <dbReference type="EMBL" id="SDL88319.1"/>
    </source>
</evidence>
<protein>
    <submittedName>
        <fullName evidence="7">Threonine/homoserine/homoserine lactone efflux protein</fullName>
    </submittedName>
</protein>
<dbReference type="OrthoDB" id="9812084at2"/>
<dbReference type="AlphaFoldDB" id="A0A1G9NPI9"/>